<proteinExistence type="predicted"/>
<keyword evidence="1" id="KW-0812">Transmembrane</keyword>
<keyword evidence="1" id="KW-0472">Membrane</keyword>
<dbReference type="STRING" id="1003.SAMN04488541_100699"/>
<dbReference type="Proteomes" id="UP000199513">
    <property type="component" value="Unassembled WGS sequence"/>
</dbReference>
<name>A0A1I2D7F3_9BACT</name>
<keyword evidence="1" id="KW-1133">Transmembrane helix</keyword>
<dbReference type="AlphaFoldDB" id="A0A1I2D7F3"/>
<accession>A0A1I2D7F3</accession>
<dbReference type="RefSeq" id="WP_091541081.1">
    <property type="nucleotide sequence ID" value="NZ_FONY01000006.1"/>
</dbReference>
<dbReference type="EMBL" id="FONY01000006">
    <property type="protein sequence ID" value="SFE76434.1"/>
    <property type="molecule type" value="Genomic_DNA"/>
</dbReference>
<organism evidence="2 3">
    <name type="scientific">Thermoflexibacter ruber</name>
    <dbReference type="NCBI Taxonomy" id="1003"/>
    <lineage>
        <taxon>Bacteria</taxon>
        <taxon>Pseudomonadati</taxon>
        <taxon>Bacteroidota</taxon>
        <taxon>Cytophagia</taxon>
        <taxon>Cytophagales</taxon>
        <taxon>Thermoflexibacteraceae</taxon>
        <taxon>Thermoflexibacter</taxon>
    </lineage>
</organism>
<keyword evidence="3" id="KW-1185">Reference proteome</keyword>
<protein>
    <submittedName>
        <fullName evidence="2">Uncharacterized protein</fullName>
    </submittedName>
</protein>
<evidence type="ECO:0000313" key="2">
    <source>
        <dbReference type="EMBL" id="SFE76434.1"/>
    </source>
</evidence>
<evidence type="ECO:0000256" key="1">
    <source>
        <dbReference type="SAM" id="Phobius"/>
    </source>
</evidence>
<feature type="transmembrane region" description="Helical" evidence="1">
    <location>
        <begin position="21"/>
        <end position="42"/>
    </location>
</feature>
<reference evidence="2 3" key="1">
    <citation type="submission" date="2016-10" db="EMBL/GenBank/DDBJ databases">
        <authorList>
            <person name="de Groot N.N."/>
        </authorList>
    </citation>
    <scope>NUCLEOTIDE SEQUENCE [LARGE SCALE GENOMIC DNA]</scope>
    <source>
        <strain>GEY</strain>
        <strain evidence="3">DSM 9560</strain>
    </source>
</reference>
<gene>
    <name evidence="2" type="ORF">SAMN04488541_100699</name>
</gene>
<feature type="transmembrane region" description="Helical" evidence="1">
    <location>
        <begin position="54"/>
        <end position="72"/>
    </location>
</feature>
<evidence type="ECO:0000313" key="3">
    <source>
        <dbReference type="Proteomes" id="UP000199513"/>
    </source>
</evidence>
<sequence>MENNEIKEVKKKEFSLSNKFFYGYLYFSIAGSIITAFLSFAYLHHHYWNRPKTAIEYTIFIGIACFLGLFFLPDLLKSIYKKVMNLFK</sequence>